<evidence type="ECO:0000313" key="2">
    <source>
        <dbReference type="Proteomes" id="UP001143910"/>
    </source>
</evidence>
<dbReference type="EMBL" id="JANJQO010000233">
    <property type="protein sequence ID" value="KAJ2980012.1"/>
    <property type="molecule type" value="Genomic_DNA"/>
</dbReference>
<evidence type="ECO:0000313" key="1">
    <source>
        <dbReference type="EMBL" id="KAJ2980012.1"/>
    </source>
</evidence>
<accession>A0ACC1NM66</accession>
<gene>
    <name evidence="1" type="ORF">NQ176_g2901</name>
</gene>
<comment type="caution">
    <text evidence="1">The sequence shown here is derived from an EMBL/GenBank/DDBJ whole genome shotgun (WGS) entry which is preliminary data.</text>
</comment>
<dbReference type="Proteomes" id="UP001143910">
    <property type="component" value="Unassembled WGS sequence"/>
</dbReference>
<keyword evidence="2" id="KW-1185">Reference proteome</keyword>
<proteinExistence type="predicted"/>
<name>A0ACC1NM66_9HYPO</name>
<sequence>MAAQPAQDRHTIAPPVKESNQPRKKQPDDSDTDCDETMEDALDSPPNKSTKKAAKESDDPDGSDTSDDSDTADEATDNALNQNHLICKRDSTQSTALIKHIEELGSLRFGEKVIWAKVLRELHGSSINWTAPEASIFISQVALEASYKISGDGSSRGRHAQLNNEAFSGKVLQELARHLELYQENYSEHIGLAIISTIAIKILVESPTSCHHEALNVLHMTRVKCFEMLKRVRDTLNSTANSAHVKLNLALVCAYTFNLANAFLKPLLVESATAEIYVFCSIVIQEGNSKITSQFQKSLYAPWQRLAATASRILVGQVGRQELAGIANGIYFSLGAKGQYTPDQEKFCHSSGSWIKTFTKPAGAGPAQIIHFNCLTAEVLVDGKSPSFLPSNVLTHPDFRALFGDVYPSVLPYNHPRYQYELRYSVNGACIQIGLSQAHDKDTTQFGTYDLHVRAEKGAKTSILVPRRIISGESFPFPSDLLAEYFHWHDLGETPYQIEFRPFSSPWDRASTLWYLCPQDENWVLSTRQAKKIMVPKTCEYYNSFSDILRYFRTDNDLTVTMERDNRTLRAHLGSLALEFFVRHGSSMIRSVQYENMYIQTEHQIKTLIGLQSKLVLAHCDNTTKRVLIVPDGRVHYEKQGREAGIEVTIEIDKDTTVQQYVMDEILCQLKGNGSWRSKVYLAYLHALTTHCLPDPFTSNTGQETALDILRSAAVMSFESLDPTDFELLQKINELAPKRDRAPMRQSGWMAPTVTWQMNLPVSSHHDGYRNAVESIINRAAEMRVFVSSNPFEKKVELKQSRLSREADATRLACFRTEGYGAESHTAQGDTWYWFRRTEVKGTGSNSKRKSKDDDHMQFGESCGFNQAFLASFGLKEKRRFQGLVPSAEEISQFLTKLNVMKASTEHLDAATFSYSGDWANKDKSTLQVDFCSIHCALKARTTSLNPFRLRLWLSTVAAGMDLKVFNCIIPVMCAIIVTENDISIPRDTSTYLNLGSEPSAPQIRAILDAAKMPFRGDSKHLSDFKVDEARKEFHENQSQAISQLADRLAEHGEQDFAQDRNYLDVAMATIAVRRLFSKWDVNRRWNKYFTDLSDSVSTMPIATVQLPALRNPLPPMTSAHKLGYITMATIVKQPINSFADCDEWRFKYTRYLSSAVCLQKYDIQPSLSSLTSALEESATKPHEKEYVKKLNDSMEALKSCTFMRHAKFDQSLFQKVAKEYKAEIEKRLQARINELEKGSVAMLTKDDNSNKSPCISSIIQHSGAMPRLSLKMLLRQLSFGLRRKLSKAWLDCLQQVAALCRDRQHMTRILNAIHIEGALLKELQTINRYAQDTSSFPDAVLLEIEQDLCLRSNQVEIAQKMRKPPKNTNAVMQLNMGEGKSSVIIPILSASLAQGKKLIRVFVGKHQMKQMVDTMTAAMGGLLNRRIFYMPFNREQKLKPANIKQLSRTLHQCRDLGGILLLQPEHHLSLKLSACLNEDTAQTMKLVEILKFFQNESRDIIDEIDENLSPTYELVYTIGSQVAIDFAPDRWVLVQGLLDLYQSLNDPTNTKNPKKNIDKIQFLRGKRGPDAYPEIRFLTAEMACKSIETVAKRLRYRSIPGLPIAGYSAAVKKAIFQFISKPKPKDEPIKAIQELNQPTQSAIALVRGFVAGDLLQVAFARKRWRVDYGCDFERKPATRLAVPFAAKDVPKPRSEFSNADVVILFTQLSYYYSGLRKEDAKELIELMQRADDGRTVYQSWFPKTSGMSPELRRLNSVNLQDEKQFEKEFYPKIQFCKKAIDHFLSHIVFPKELRAYRQHIAASGWDLGEQKPNPTTGFSGTTDLCAVLPLSMMLQQVPSQEHTNALVLNHVLDPQNTVVSLHRRLKSTTTDSGTMVKEIIADKAIRVILDVGAQIITFTNEAIAKHWLWERRNDTSIEAVVFFNTAGELSVIDRYGRTMPLKTSVFERRLEACVVFLDEAHTRGTDLRLPRDYRAAVTLGVGLTKDRLMQACMRMRNLGHGQTLTFYVSFDIESDIRQRLHLEAEEPITTASIIHWSIAQTTNGLTRLMPYWAKQGRRHEEQSEAWRKIFKWKHPPASKFEGIQETFVRKGTYEREVAPEVEDEKQVSKPPMPEPADQNTATGLEFFITTGRLPSDKTGFQWAFESLQSTSLAEIPEMRQFPQNLRVTHNFANTINTFLDTEETLKTDNYQQHVAYVLSIKECHLRLGVDQIVIIISQSEVDEHWACLDESSYVDLHVYNAKVTPEIARRRDYILFPPRISQDFSYPDDIRIALDIFAGQLYFGSYGEYVDVCSFLGLLHFSDAPDDVELQPDLFVTRKQRRVLQRDYNDWCCDARGGEALLSSCFKSSPVSFLKKFLTVVRNHGASIDHTHMGRVLNGERLSREEFEESSGISRNKRCCTTAECDFTPQPAKKRK</sequence>
<organism evidence="1 2">
    <name type="scientific">Zarea fungicola</name>
    <dbReference type="NCBI Taxonomy" id="93591"/>
    <lineage>
        <taxon>Eukaryota</taxon>
        <taxon>Fungi</taxon>
        <taxon>Dikarya</taxon>
        <taxon>Ascomycota</taxon>
        <taxon>Pezizomycotina</taxon>
        <taxon>Sordariomycetes</taxon>
        <taxon>Hypocreomycetidae</taxon>
        <taxon>Hypocreales</taxon>
        <taxon>Cordycipitaceae</taxon>
        <taxon>Zarea</taxon>
    </lineage>
</organism>
<protein>
    <submittedName>
        <fullName evidence="1">Uncharacterized protein</fullName>
    </submittedName>
</protein>
<reference evidence="1" key="1">
    <citation type="submission" date="2022-08" db="EMBL/GenBank/DDBJ databases">
        <title>Genome Sequence of Lecanicillium fungicola.</title>
        <authorList>
            <person name="Buettner E."/>
        </authorList>
    </citation>
    <scope>NUCLEOTIDE SEQUENCE</scope>
    <source>
        <strain evidence="1">Babe33</strain>
    </source>
</reference>